<dbReference type="GO" id="GO:0016853">
    <property type="term" value="F:isomerase activity"/>
    <property type="evidence" value="ECO:0007669"/>
    <property type="project" value="UniProtKB-KW"/>
</dbReference>
<feature type="binding site" evidence="6">
    <location>
        <begin position="86"/>
        <end position="90"/>
    </location>
    <ligand>
        <name>ATP</name>
        <dbReference type="ChEBI" id="CHEBI:30616"/>
    </ligand>
</feature>
<comment type="function">
    <text evidence="6 8">Together with its co-chaperonin GroES, plays an essential role in assisting protein folding. The GroEL-GroES system forms a nano-cage that allows encapsulation of the non-native substrate proteins and provides a physical environment optimized to promote and accelerate protein folding.</text>
</comment>
<dbReference type="STRING" id="142842.SAMN02745118_00455"/>
<dbReference type="InterPro" id="IPR027409">
    <property type="entry name" value="GroEL-like_apical_dom_sf"/>
</dbReference>
<comment type="subcellular location">
    <subcellularLocation>
        <location evidence="6">Cytoplasm</location>
    </subcellularLocation>
</comment>
<dbReference type="Gene3D" id="1.10.560.10">
    <property type="entry name" value="GroEL-like equatorial domain"/>
    <property type="match status" value="1"/>
</dbReference>
<evidence type="ECO:0000313" key="11">
    <source>
        <dbReference type="Proteomes" id="UP000190625"/>
    </source>
</evidence>
<dbReference type="InterPro" id="IPR002423">
    <property type="entry name" value="Cpn60/GroEL/TCP-1"/>
</dbReference>
<evidence type="ECO:0000256" key="1">
    <source>
        <dbReference type="ARBA" id="ARBA00006607"/>
    </source>
</evidence>
<feature type="binding site" evidence="6">
    <location>
        <begin position="29"/>
        <end position="32"/>
    </location>
    <ligand>
        <name>ATP</name>
        <dbReference type="ChEBI" id="CHEBI:30616"/>
    </ligand>
</feature>
<dbReference type="GO" id="GO:0140662">
    <property type="term" value="F:ATP-dependent protein folding chaperone"/>
    <property type="evidence" value="ECO:0007669"/>
    <property type="project" value="InterPro"/>
</dbReference>
<dbReference type="HAMAP" id="MF_00600">
    <property type="entry name" value="CH60"/>
    <property type="match status" value="1"/>
</dbReference>
<dbReference type="Pfam" id="PF00118">
    <property type="entry name" value="Cpn60_TCP1"/>
    <property type="match status" value="1"/>
</dbReference>
<dbReference type="InterPro" id="IPR001844">
    <property type="entry name" value="Cpn60/GroEL"/>
</dbReference>
<gene>
    <name evidence="6" type="primary">groEL</name>
    <name evidence="6" type="synonym">groL</name>
    <name evidence="10" type="ORF">SAMN02745118_00455</name>
</gene>
<dbReference type="AlphaFoldDB" id="A0A1T4JVQ4"/>
<name>A0A1T4JVQ4_9FIRM</name>
<dbReference type="PROSITE" id="PS00296">
    <property type="entry name" value="CHAPERONINS_CPN60"/>
    <property type="match status" value="1"/>
</dbReference>
<dbReference type="NCBIfam" id="NF009487">
    <property type="entry name" value="PRK12849.1"/>
    <property type="match status" value="1"/>
</dbReference>
<dbReference type="PRINTS" id="PR00298">
    <property type="entry name" value="CHAPERONIN60"/>
</dbReference>
<evidence type="ECO:0000256" key="4">
    <source>
        <dbReference type="ARBA" id="ARBA00023186"/>
    </source>
</evidence>
<keyword evidence="2 6" id="KW-0547">Nucleotide-binding</keyword>
<dbReference type="InterPro" id="IPR027410">
    <property type="entry name" value="TCP-1-like_intermed_sf"/>
</dbReference>
<dbReference type="OrthoDB" id="9766614at2"/>
<dbReference type="CDD" id="cd03344">
    <property type="entry name" value="GroEL"/>
    <property type="match status" value="1"/>
</dbReference>
<feature type="binding site" evidence="6">
    <location>
        <position position="492"/>
    </location>
    <ligand>
        <name>ATP</name>
        <dbReference type="ChEBI" id="CHEBI:30616"/>
    </ligand>
</feature>
<protein>
    <recommendedName>
        <fullName evidence="6">Chaperonin GroEL</fullName>
        <ecNumber evidence="6">5.6.1.7</ecNumber>
    </recommendedName>
    <alternativeName>
        <fullName evidence="6">60 kDa chaperonin</fullName>
    </alternativeName>
    <alternativeName>
        <fullName evidence="6">Chaperonin-60</fullName>
        <shortName evidence="6">Cpn60</shortName>
    </alternativeName>
</protein>
<keyword evidence="6" id="KW-0963">Cytoplasm</keyword>
<dbReference type="NCBIfam" id="NF009488">
    <property type="entry name" value="PRK12850.1"/>
    <property type="match status" value="1"/>
</dbReference>
<keyword evidence="3 6" id="KW-0067">ATP-binding</keyword>
<dbReference type="GO" id="GO:0005524">
    <property type="term" value="F:ATP binding"/>
    <property type="evidence" value="ECO:0007669"/>
    <property type="project" value="UniProtKB-UniRule"/>
</dbReference>
<dbReference type="GO" id="GO:0005737">
    <property type="term" value="C:cytoplasm"/>
    <property type="evidence" value="ECO:0007669"/>
    <property type="project" value="UniProtKB-SubCell"/>
</dbReference>
<organism evidence="10 11">
    <name type="scientific">Selenihalanaerobacter shriftii</name>
    <dbReference type="NCBI Taxonomy" id="142842"/>
    <lineage>
        <taxon>Bacteria</taxon>
        <taxon>Bacillati</taxon>
        <taxon>Bacillota</taxon>
        <taxon>Clostridia</taxon>
        <taxon>Halanaerobiales</taxon>
        <taxon>Halobacteroidaceae</taxon>
        <taxon>Selenihalanaerobacter</taxon>
    </lineage>
</organism>
<dbReference type="GO" id="GO:0051082">
    <property type="term" value="F:unfolded protein binding"/>
    <property type="evidence" value="ECO:0007669"/>
    <property type="project" value="UniProtKB-UniRule"/>
</dbReference>
<dbReference type="Gene3D" id="3.30.260.10">
    <property type="entry name" value="TCP-1-like chaperonin intermediate domain"/>
    <property type="match status" value="1"/>
</dbReference>
<reference evidence="11" key="1">
    <citation type="submission" date="2017-02" db="EMBL/GenBank/DDBJ databases">
        <authorList>
            <person name="Varghese N."/>
            <person name="Submissions S."/>
        </authorList>
    </citation>
    <scope>NUCLEOTIDE SEQUENCE [LARGE SCALE GENOMIC DNA]</scope>
    <source>
        <strain evidence="11">ATCC BAA-73</strain>
    </source>
</reference>
<evidence type="ECO:0000256" key="3">
    <source>
        <dbReference type="ARBA" id="ARBA00022840"/>
    </source>
</evidence>
<dbReference type="InterPro" id="IPR027413">
    <property type="entry name" value="GROEL-like_equatorial_sf"/>
</dbReference>
<evidence type="ECO:0000256" key="2">
    <source>
        <dbReference type="ARBA" id="ARBA00022741"/>
    </source>
</evidence>
<dbReference type="SUPFAM" id="SSF52029">
    <property type="entry name" value="GroEL apical domain-like"/>
    <property type="match status" value="1"/>
</dbReference>
<evidence type="ECO:0000256" key="9">
    <source>
        <dbReference type="SAM" id="MobiDB-lite"/>
    </source>
</evidence>
<feature type="compositionally biased region" description="Gly residues" evidence="9">
    <location>
        <begin position="529"/>
        <end position="550"/>
    </location>
</feature>
<comment type="caution">
    <text evidence="6">Lacks conserved residue(s) required for the propagation of feature annotation.</text>
</comment>
<dbReference type="PANTHER" id="PTHR45633">
    <property type="entry name" value="60 KDA HEAT SHOCK PROTEIN, MITOCHONDRIAL"/>
    <property type="match status" value="1"/>
</dbReference>
<feature type="binding site" evidence="6">
    <location>
        <position position="413"/>
    </location>
    <ligand>
        <name>ATP</name>
        <dbReference type="ChEBI" id="CHEBI:30616"/>
    </ligand>
</feature>
<dbReference type="SUPFAM" id="SSF54849">
    <property type="entry name" value="GroEL-intermediate domain like"/>
    <property type="match status" value="1"/>
</dbReference>
<proteinExistence type="inferred from homology"/>
<keyword evidence="11" id="KW-1185">Reference proteome</keyword>
<dbReference type="EC" id="5.6.1.7" evidence="6"/>
<evidence type="ECO:0000256" key="8">
    <source>
        <dbReference type="RuleBase" id="RU000419"/>
    </source>
</evidence>
<dbReference type="Proteomes" id="UP000190625">
    <property type="component" value="Unassembled WGS sequence"/>
</dbReference>
<dbReference type="EMBL" id="FUWM01000004">
    <property type="protein sequence ID" value="SJZ34238.1"/>
    <property type="molecule type" value="Genomic_DNA"/>
</dbReference>
<evidence type="ECO:0000256" key="5">
    <source>
        <dbReference type="ARBA" id="ARBA00023235"/>
    </source>
</evidence>
<dbReference type="GO" id="GO:0042026">
    <property type="term" value="P:protein refolding"/>
    <property type="evidence" value="ECO:0007669"/>
    <property type="project" value="UniProtKB-UniRule"/>
</dbReference>
<dbReference type="NCBIfam" id="NF009489">
    <property type="entry name" value="PRK12851.1"/>
    <property type="match status" value="1"/>
</dbReference>
<keyword evidence="4 6" id="KW-0143">Chaperone</keyword>
<comment type="similarity">
    <text evidence="1 6 7">Belongs to the chaperonin (HSP60) family.</text>
</comment>
<accession>A0A1T4JVQ4</accession>
<dbReference type="Gene3D" id="3.50.7.10">
    <property type="entry name" value="GroEL"/>
    <property type="match status" value="1"/>
</dbReference>
<evidence type="ECO:0000313" key="10">
    <source>
        <dbReference type="EMBL" id="SJZ34238.1"/>
    </source>
</evidence>
<dbReference type="InterPro" id="IPR018370">
    <property type="entry name" value="Chaperonin_Cpn60_CS"/>
</dbReference>
<comment type="subunit">
    <text evidence="6 8">Forms a cylinder of 14 subunits composed of two heptameric rings stacked back-to-back. Interacts with the co-chaperonin GroES.</text>
</comment>
<dbReference type="SUPFAM" id="SSF48592">
    <property type="entry name" value="GroEL equatorial domain-like"/>
    <property type="match status" value="1"/>
</dbReference>
<keyword evidence="5 6" id="KW-0413">Isomerase</keyword>
<sequence length="550" mass="58115">MAKKLKFGEEARRALEDGVNALADAVKVTLGPKGRNVVLEQGFGAPLITNDGVTIAKEIEVKDRFEDMGAQTVKEVATKTNDVAGDGTTTATVLAQAIIKEGMKNVAAGANPMILKKGIEKAVNKAVEEIQNVSKSIEDRESIAQVAAISAADKEVGELIADAMEKVGKDGVISVEESRTMGTSLEVVEGMQFDRGYLSPYMVTDTEEMKANLDDPYILLTDQKISSIQDILPLLEKVAQQGKKLLIIGEDVEGEALATLVVNKIRGTFECVSVKAPGFGDRRKSMLEDIAVLTGGTVVTEEKGLQLENTTLDMLGQARNITITKDDTTIVDGAGDETNIKQRVDQIRRQIENTSSDFDREKLEERLAKLAGGVAVIKVGAATETELKEKKLRMEDALNATRAAVEEGIVSGGGTLLIDILPALEDLDLEGDEATGADIVRRALEAPIRLIADNSGYEGSVIVEKAKSKDLGIGFDAYNGEFVNMIESGIVDPAKVARSAIQNAASAAAMLLTTETLVASDDEDDDGGAPAGGGMPGGMGGMGGGMPGMM</sequence>
<dbReference type="FunFam" id="3.50.7.10:FF:000001">
    <property type="entry name" value="60 kDa chaperonin"/>
    <property type="match status" value="1"/>
</dbReference>
<evidence type="ECO:0000256" key="6">
    <source>
        <dbReference type="HAMAP-Rule" id="MF_00600"/>
    </source>
</evidence>
<dbReference type="NCBIfam" id="NF000592">
    <property type="entry name" value="PRK00013.1"/>
    <property type="match status" value="1"/>
</dbReference>
<dbReference type="RefSeq" id="WP_078808978.1">
    <property type="nucleotide sequence ID" value="NZ_FUWM01000004.1"/>
</dbReference>
<dbReference type="NCBIfam" id="TIGR02348">
    <property type="entry name" value="GroEL"/>
    <property type="match status" value="1"/>
</dbReference>
<feature type="region of interest" description="Disordered" evidence="9">
    <location>
        <begin position="520"/>
        <end position="550"/>
    </location>
</feature>
<evidence type="ECO:0000256" key="7">
    <source>
        <dbReference type="RuleBase" id="RU000418"/>
    </source>
</evidence>